<organism evidence="3 4">
    <name type="scientific">Halteria grandinella</name>
    <dbReference type="NCBI Taxonomy" id="5974"/>
    <lineage>
        <taxon>Eukaryota</taxon>
        <taxon>Sar</taxon>
        <taxon>Alveolata</taxon>
        <taxon>Ciliophora</taxon>
        <taxon>Intramacronucleata</taxon>
        <taxon>Spirotrichea</taxon>
        <taxon>Stichotrichia</taxon>
        <taxon>Sporadotrichida</taxon>
        <taxon>Halteriidae</taxon>
        <taxon>Halteria</taxon>
    </lineage>
</organism>
<dbReference type="SFLD" id="SFLDG00363">
    <property type="entry name" value="AMPS_(cytGST):_Alpha-__Mu-__Pi"/>
    <property type="match status" value="1"/>
</dbReference>
<dbReference type="SUPFAM" id="SSF52833">
    <property type="entry name" value="Thioredoxin-like"/>
    <property type="match status" value="1"/>
</dbReference>
<dbReference type="PROSITE" id="PS50404">
    <property type="entry name" value="GST_NTER"/>
    <property type="match status" value="1"/>
</dbReference>
<dbReference type="OrthoDB" id="420389at2759"/>
<feature type="domain" description="GST N-terminal" evidence="1">
    <location>
        <begin position="1"/>
        <end position="83"/>
    </location>
</feature>
<dbReference type="InterPro" id="IPR004045">
    <property type="entry name" value="Glutathione_S-Trfase_N"/>
</dbReference>
<dbReference type="InterPro" id="IPR004046">
    <property type="entry name" value="GST_C"/>
</dbReference>
<dbReference type="InterPro" id="IPR036282">
    <property type="entry name" value="Glutathione-S-Trfase_C_sf"/>
</dbReference>
<dbReference type="SFLD" id="SFLDS00019">
    <property type="entry name" value="Glutathione_Transferase_(cytos"/>
    <property type="match status" value="1"/>
</dbReference>
<dbReference type="InterPro" id="IPR040079">
    <property type="entry name" value="Glutathione_S-Trfase"/>
</dbReference>
<dbReference type="EMBL" id="RRYP01014707">
    <property type="protein sequence ID" value="TNV75844.1"/>
    <property type="molecule type" value="Genomic_DNA"/>
</dbReference>
<dbReference type="InterPro" id="IPR036249">
    <property type="entry name" value="Thioredoxin-like_sf"/>
</dbReference>
<dbReference type="AlphaFoldDB" id="A0A8J8SYS8"/>
<evidence type="ECO:0008006" key="5">
    <source>
        <dbReference type="Google" id="ProtNLM"/>
    </source>
</evidence>
<reference evidence="3" key="1">
    <citation type="submission" date="2019-06" db="EMBL/GenBank/DDBJ databases">
        <authorList>
            <person name="Zheng W."/>
        </authorList>
    </citation>
    <scope>NUCLEOTIDE SEQUENCE</scope>
    <source>
        <strain evidence="3">QDHG01</strain>
    </source>
</reference>
<dbReference type="Gene3D" id="3.40.30.10">
    <property type="entry name" value="Glutaredoxin"/>
    <property type="match status" value="1"/>
</dbReference>
<accession>A0A8J8SYS8</accession>
<evidence type="ECO:0000259" key="1">
    <source>
        <dbReference type="PROSITE" id="PS50404"/>
    </source>
</evidence>
<dbReference type="Proteomes" id="UP000785679">
    <property type="component" value="Unassembled WGS sequence"/>
</dbReference>
<proteinExistence type="predicted"/>
<dbReference type="SUPFAM" id="SSF47616">
    <property type="entry name" value="GST C-terminal domain-like"/>
    <property type="match status" value="1"/>
</dbReference>
<name>A0A8J8SYS8_HALGN</name>
<dbReference type="Gene3D" id="1.20.1050.10">
    <property type="match status" value="1"/>
</dbReference>
<evidence type="ECO:0000313" key="3">
    <source>
        <dbReference type="EMBL" id="TNV75844.1"/>
    </source>
</evidence>
<dbReference type="CDD" id="cd03039">
    <property type="entry name" value="GST_N_Sigma_like"/>
    <property type="match status" value="1"/>
</dbReference>
<keyword evidence="4" id="KW-1185">Reference proteome</keyword>
<evidence type="ECO:0000259" key="2">
    <source>
        <dbReference type="PROSITE" id="PS50405"/>
    </source>
</evidence>
<dbReference type="InterPro" id="IPR050213">
    <property type="entry name" value="GST_superfamily"/>
</dbReference>
<dbReference type="Pfam" id="PF14497">
    <property type="entry name" value="GST_C_3"/>
    <property type="match status" value="1"/>
</dbReference>
<dbReference type="PANTHER" id="PTHR11571">
    <property type="entry name" value="GLUTATHIONE S-TRANSFERASE"/>
    <property type="match status" value="1"/>
</dbReference>
<gene>
    <name evidence="3" type="ORF">FGO68_gene691</name>
</gene>
<feature type="domain" description="GST C-terminal" evidence="2">
    <location>
        <begin position="85"/>
        <end position="217"/>
    </location>
</feature>
<dbReference type="Pfam" id="PF02798">
    <property type="entry name" value="GST_N"/>
    <property type="match status" value="1"/>
</dbReference>
<sequence>MLKLHYFDLYGRGEPIRMLLNYAKVDFEDCRYKFEEWPKLKAEGGFEFAQMPVLEVKTGETTKQYCQTLSILRYLGRKYSLYPADIEDAWTVDSTLDAIIDIINGLAKIHWEADEERKKKMAGELIGGAYPVFLKAMAARLDASNARGGRFILDDKVNAADILFACFIFNYIYNDLNPDSGAALKPAFEGYETLKKYSESLRAELGAYLESRPKSGR</sequence>
<comment type="caution">
    <text evidence="3">The sequence shown here is derived from an EMBL/GenBank/DDBJ whole genome shotgun (WGS) entry which is preliminary data.</text>
</comment>
<dbReference type="GO" id="GO:0004364">
    <property type="term" value="F:glutathione transferase activity"/>
    <property type="evidence" value="ECO:0007669"/>
    <property type="project" value="TreeGrafter"/>
</dbReference>
<dbReference type="GO" id="GO:0006749">
    <property type="term" value="P:glutathione metabolic process"/>
    <property type="evidence" value="ECO:0007669"/>
    <property type="project" value="TreeGrafter"/>
</dbReference>
<dbReference type="SFLD" id="SFLDG01205">
    <property type="entry name" value="AMPS.1"/>
    <property type="match status" value="1"/>
</dbReference>
<evidence type="ECO:0000313" key="4">
    <source>
        <dbReference type="Proteomes" id="UP000785679"/>
    </source>
</evidence>
<protein>
    <recommendedName>
        <fullName evidence="5">Glutathione S-transferase</fullName>
    </recommendedName>
</protein>
<dbReference type="InterPro" id="IPR010987">
    <property type="entry name" value="Glutathione-S-Trfase_C-like"/>
</dbReference>
<dbReference type="PROSITE" id="PS50405">
    <property type="entry name" value="GST_CTER"/>
    <property type="match status" value="1"/>
</dbReference>